<proteinExistence type="predicted"/>
<evidence type="ECO:0000313" key="3">
    <source>
        <dbReference type="Proteomes" id="UP000015102"/>
    </source>
</evidence>
<keyword evidence="1" id="KW-1133">Transmembrane helix</keyword>
<sequence>MFEGYAKSKNQFTGIGSGMGAIKVGEIWFITVLGLICNLLTLFNGLHSAYRELALVPISAIISDIGSRFQIPYLYKYLKLGPW</sequence>
<dbReference type="Proteomes" id="UP000015102">
    <property type="component" value="Unassembled WGS sequence"/>
</dbReference>
<name>T1GZP7_MEGSC</name>
<keyword evidence="1" id="KW-0472">Membrane</keyword>
<dbReference type="EnsemblMetazoa" id="MESCA009351-RA">
    <property type="protein sequence ID" value="MESCA009351-PA"/>
    <property type="gene ID" value="MESCA009351"/>
</dbReference>
<organism evidence="2 3">
    <name type="scientific">Megaselia scalaris</name>
    <name type="common">Humpbacked fly</name>
    <name type="synonym">Phora scalaris</name>
    <dbReference type="NCBI Taxonomy" id="36166"/>
    <lineage>
        <taxon>Eukaryota</taxon>
        <taxon>Metazoa</taxon>
        <taxon>Ecdysozoa</taxon>
        <taxon>Arthropoda</taxon>
        <taxon>Hexapoda</taxon>
        <taxon>Insecta</taxon>
        <taxon>Pterygota</taxon>
        <taxon>Neoptera</taxon>
        <taxon>Endopterygota</taxon>
        <taxon>Diptera</taxon>
        <taxon>Brachycera</taxon>
        <taxon>Muscomorpha</taxon>
        <taxon>Platypezoidea</taxon>
        <taxon>Phoridae</taxon>
        <taxon>Megaseliini</taxon>
        <taxon>Megaselia</taxon>
    </lineage>
</organism>
<dbReference type="EMBL" id="CAQQ02163261">
    <property type="status" value="NOT_ANNOTATED_CDS"/>
    <property type="molecule type" value="Genomic_DNA"/>
</dbReference>
<feature type="transmembrane region" description="Helical" evidence="1">
    <location>
        <begin position="27"/>
        <end position="46"/>
    </location>
</feature>
<protein>
    <submittedName>
        <fullName evidence="2">Uncharacterized protein</fullName>
    </submittedName>
</protein>
<evidence type="ECO:0000313" key="2">
    <source>
        <dbReference type="EnsemblMetazoa" id="MESCA009351-PA"/>
    </source>
</evidence>
<reference evidence="2" key="2">
    <citation type="submission" date="2015-06" db="UniProtKB">
        <authorList>
            <consortium name="EnsemblMetazoa"/>
        </authorList>
    </citation>
    <scope>IDENTIFICATION</scope>
</reference>
<dbReference type="EMBL" id="CAQQ02163263">
    <property type="status" value="NOT_ANNOTATED_CDS"/>
    <property type="molecule type" value="Genomic_DNA"/>
</dbReference>
<accession>T1GZP7</accession>
<keyword evidence="3" id="KW-1185">Reference proteome</keyword>
<evidence type="ECO:0000256" key="1">
    <source>
        <dbReference type="SAM" id="Phobius"/>
    </source>
</evidence>
<dbReference type="HOGENOM" id="CLU_2545213_0_0_1"/>
<dbReference type="EMBL" id="CAQQ02163262">
    <property type="status" value="NOT_ANNOTATED_CDS"/>
    <property type="molecule type" value="Genomic_DNA"/>
</dbReference>
<reference evidence="3" key="1">
    <citation type="submission" date="2013-02" db="EMBL/GenBank/DDBJ databases">
        <authorList>
            <person name="Hughes D."/>
        </authorList>
    </citation>
    <scope>NUCLEOTIDE SEQUENCE</scope>
    <source>
        <strain>Durham</strain>
        <strain evidence="3">NC isolate 2 -- Noor lab</strain>
    </source>
</reference>
<dbReference type="AlphaFoldDB" id="T1GZP7"/>
<keyword evidence="1" id="KW-0812">Transmembrane</keyword>